<evidence type="ECO:0000313" key="10">
    <source>
        <dbReference type="EMBL" id="HIZ78351.1"/>
    </source>
</evidence>
<feature type="domain" description="Lysidine-tRNA(Ile) synthetase C-terminal" evidence="9">
    <location>
        <begin position="375"/>
        <end position="446"/>
    </location>
</feature>
<evidence type="ECO:0000256" key="6">
    <source>
        <dbReference type="ARBA" id="ARBA00022840"/>
    </source>
</evidence>
<evidence type="ECO:0000256" key="3">
    <source>
        <dbReference type="ARBA" id="ARBA00022598"/>
    </source>
</evidence>
<dbReference type="InterPro" id="IPR014729">
    <property type="entry name" value="Rossmann-like_a/b/a_fold"/>
</dbReference>
<dbReference type="PANTHER" id="PTHR43033">
    <property type="entry name" value="TRNA(ILE)-LYSIDINE SYNTHASE-RELATED"/>
    <property type="match status" value="1"/>
</dbReference>
<dbReference type="CDD" id="cd01992">
    <property type="entry name" value="TilS_N"/>
    <property type="match status" value="1"/>
</dbReference>
<dbReference type="EMBL" id="DXBC01000017">
    <property type="protein sequence ID" value="HIZ78351.1"/>
    <property type="molecule type" value="Genomic_DNA"/>
</dbReference>
<dbReference type="Pfam" id="PF11734">
    <property type="entry name" value="TilS_C"/>
    <property type="match status" value="1"/>
</dbReference>
<accession>A0A9D2K4I1</accession>
<keyword evidence="5 8" id="KW-0547">Nucleotide-binding</keyword>
<evidence type="ECO:0000256" key="8">
    <source>
        <dbReference type="HAMAP-Rule" id="MF_01161"/>
    </source>
</evidence>
<reference evidence="10" key="1">
    <citation type="journal article" date="2021" name="PeerJ">
        <title>Extensive microbial diversity within the chicken gut microbiome revealed by metagenomics and culture.</title>
        <authorList>
            <person name="Gilroy R."/>
            <person name="Ravi A."/>
            <person name="Getino M."/>
            <person name="Pursley I."/>
            <person name="Horton D.L."/>
            <person name="Alikhan N.F."/>
            <person name="Baker D."/>
            <person name="Gharbi K."/>
            <person name="Hall N."/>
            <person name="Watson M."/>
            <person name="Adriaenssens E.M."/>
            <person name="Foster-Nyarko E."/>
            <person name="Jarju S."/>
            <person name="Secka A."/>
            <person name="Antonio M."/>
            <person name="Oren A."/>
            <person name="Chaudhuri R.R."/>
            <person name="La Ragione R."/>
            <person name="Hildebrand F."/>
            <person name="Pallen M.J."/>
        </authorList>
    </citation>
    <scope>NUCLEOTIDE SEQUENCE</scope>
    <source>
        <strain evidence="10">ChiBcec1-1093</strain>
    </source>
</reference>
<comment type="catalytic activity">
    <reaction evidence="7 8">
        <text>cytidine(34) in tRNA(Ile2) + L-lysine + ATP = lysidine(34) in tRNA(Ile2) + AMP + diphosphate + H(+)</text>
        <dbReference type="Rhea" id="RHEA:43744"/>
        <dbReference type="Rhea" id="RHEA-COMP:10625"/>
        <dbReference type="Rhea" id="RHEA-COMP:10670"/>
        <dbReference type="ChEBI" id="CHEBI:15378"/>
        <dbReference type="ChEBI" id="CHEBI:30616"/>
        <dbReference type="ChEBI" id="CHEBI:32551"/>
        <dbReference type="ChEBI" id="CHEBI:33019"/>
        <dbReference type="ChEBI" id="CHEBI:82748"/>
        <dbReference type="ChEBI" id="CHEBI:83665"/>
        <dbReference type="ChEBI" id="CHEBI:456215"/>
        <dbReference type="EC" id="6.3.4.19"/>
    </reaction>
</comment>
<dbReference type="EC" id="6.3.4.19" evidence="8"/>
<dbReference type="GO" id="GO:0005737">
    <property type="term" value="C:cytoplasm"/>
    <property type="evidence" value="ECO:0007669"/>
    <property type="project" value="UniProtKB-SubCell"/>
</dbReference>
<keyword evidence="6 8" id="KW-0067">ATP-binding</keyword>
<evidence type="ECO:0000256" key="2">
    <source>
        <dbReference type="ARBA" id="ARBA00022490"/>
    </source>
</evidence>
<gene>
    <name evidence="8 10" type="primary">tilS</name>
    <name evidence="10" type="ORF">IAA17_00960</name>
</gene>
<sequence>MELQKKVEEIMRREHMVEKGGHIVAAVSGGRDSACLLRVLKELSSSWPFTLEALHVNHGLRGAEADRDEEFTGNLCRELGVPLTVRRENVRKAAAERGLSEEEAGRQIRYEALRETAEARRKERGAGAPPCVIATAHHRDDSAETILLNLFRGSGLKGLGGIRPAAGDVIRPLIETDPREIRSWMEEHGYSWCEDSTNRDPVYARNRIRCQILPQAREINGEAAANIVRAGGFLAQADEYLEKQAAELIGGRCFREGSAFGIPAWTLTEAPEILKIYAVRQMLRLAGCPLRDVGAVHLETAAALAGGAVGKQVSLPGGFLAWNGYETFFVGKEEKTGDPVLPKLKFSVFSREKGMEIPKNQYTKWFDYDKMKGVPFLRFRRTGDYFLLPGGGRKSLKAYMIDEKIPQKQRDRIPVLAEGGHVVWLIGYRISEYYKVTAQTKQILEVAVDGGER</sequence>
<dbReference type="AlphaFoldDB" id="A0A9D2K4I1"/>
<dbReference type="SUPFAM" id="SSF56037">
    <property type="entry name" value="PheT/TilS domain"/>
    <property type="match status" value="1"/>
</dbReference>
<dbReference type="SUPFAM" id="SSF52402">
    <property type="entry name" value="Adenine nucleotide alpha hydrolases-like"/>
    <property type="match status" value="1"/>
</dbReference>
<dbReference type="InterPro" id="IPR012094">
    <property type="entry name" value="tRNA_Ile_lys_synt"/>
</dbReference>
<name>A0A9D2K4I1_9FIRM</name>
<evidence type="ECO:0000256" key="5">
    <source>
        <dbReference type="ARBA" id="ARBA00022741"/>
    </source>
</evidence>
<evidence type="ECO:0000313" key="11">
    <source>
        <dbReference type="Proteomes" id="UP000824101"/>
    </source>
</evidence>
<dbReference type="GO" id="GO:0032267">
    <property type="term" value="F:tRNA(Ile)-lysidine synthase activity"/>
    <property type="evidence" value="ECO:0007669"/>
    <property type="project" value="UniProtKB-EC"/>
</dbReference>
<dbReference type="Gene3D" id="3.40.50.620">
    <property type="entry name" value="HUPs"/>
    <property type="match status" value="1"/>
</dbReference>
<dbReference type="Proteomes" id="UP000824101">
    <property type="component" value="Unassembled WGS sequence"/>
</dbReference>
<dbReference type="PANTHER" id="PTHR43033:SF1">
    <property type="entry name" value="TRNA(ILE)-LYSIDINE SYNTHASE-RELATED"/>
    <property type="match status" value="1"/>
</dbReference>
<keyword evidence="4 8" id="KW-0819">tRNA processing</keyword>
<feature type="binding site" evidence="8">
    <location>
        <begin position="28"/>
        <end position="33"/>
    </location>
    <ligand>
        <name>ATP</name>
        <dbReference type="ChEBI" id="CHEBI:30616"/>
    </ligand>
</feature>
<dbReference type="InterPro" id="IPR012795">
    <property type="entry name" value="tRNA_Ile_lys_synt_N"/>
</dbReference>
<comment type="similarity">
    <text evidence="8">Belongs to the tRNA(Ile)-lysidine synthase family.</text>
</comment>
<comment type="caution">
    <text evidence="10">The sequence shown here is derived from an EMBL/GenBank/DDBJ whole genome shotgun (WGS) entry which is preliminary data.</text>
</comment>
<comment type="function">
    <text evidence="8">Ligates lysine onto the cytidine present at position 34 of the AUA codon-specific tRNA(Ile) that contains the anticodon CAU, in an ATP-dependent manner. Cytidine is converted to lysidine, thus changing the amino acid specificity of the tRNA from methionine to isoleucine.</text>
</comment>
<dbReference type="Pfam" id="PF01171">
    <property type="entry name" value="ATP_bind_3"/>
    <property type="match status" value="1"/>
</dbReference>
<comment type="subcellular location">
    <subcellularLocation>
        <location evidence="1 8">Cytoplasm</location>
    </subcellularLocation>
</comment>
<dbReference type="SMART" id="SM00977">
    <property type="entry name" value="TilS_C"/>
    <property type="match status" value="1"/>
</dbReference>
<proteinExistence type="inferred from homology"/>
<evidence type="ECO:0000256" key="4">
    <source>
        <dbReference type="ARBA" id="ARBA00022694"/>
    </source>
</evidence>
<comment type="domain">
    <text evidence="8">The N-terminal region contains the highly conserved SGGXDS motif, predicted to be a P-loop motif involved in ATP binding.</text>
</comment>
<dbReference type="GO" id="GO:0005524">
    <property type="term" value="F:ATP binding"/>
    <property type="evidence" value="ECO:0007669"/>
    <property type="project" value="UniProtKB-UniRule"/>
</dbReference>
<keyword evidence="2 8" id="KW-0963">Cytoplasm</keyword>
<dbReference type="InterPro" id="IPR011063">
    <property type="entry name" value="TilS/TtcA_N"/>
</dbReference>
<evidence type="ECO:0000256" key="1">
    <source>
        <dbReference type="ARBA" id="ARBA00004496"/>
    </source>
</evidence>
<dbReference type="NCBIfam" id="TIGR02433">
    <property type="entry name" value="lysidine_TilS_C"/>
    <property type="match status" value="1"/>
</dbReference>
<protein>
    <recommendedName>
        <fullName evidence="8">tRNA(Ile)-lysidine synthase</fullName>
        <ecNumber evidence="8">6.3.4.19</ecNumber>
    </recommendedName>
    <alternativeName>
        <fullName evidence="8">tRNA(Ile)-2-lysyl-cytidine synthase</fullName>
    </alternativeName>
    <alternativeName>
        <fullName evidence="8">tRNA(Ile)-lysidine synthetase</fullName>
    </alternativeName>
</protein>
<dbReference type="HAMAP" id="MF_01161">
    <property type="entry name" value="tRNA_Ile_lys_synt"/>
    <property type="match status" value="1"/>
</dbReference>
<keyword evidence="3 8" id="KW-0436">Ligase</keyword>
<evidence type="ECO:0000259" key="9">
    <source>
        <dbReference type="SMART" id="SM00977"/>
    </source>
</evidence>
<evidence type="ECO:0000256" key="7">
    <source>
        <dbReference type="ARBA" id="ARBA00048539"/>
    </source>
</evidence>
<dbReference type="InterPro" id="IPR012796">
    <property type="entry name" value="Lysidine-tRNA-synth_C"/>
</dbReference>
<dbReference type="NCBIfam" id="TIGR02432">
    <property type="entry name" value="lysidine_TilS_N"/>
    <property type="match status" value="1"/>
</dbReference>
<dbReference type="GO" id="GO:0006400">
    <property type="term" value="P:tRNA modification"/>
    <property type="evidence" value="ECO:0007669"/>
    <property type="project" value="UniProtKB-UniRule"/>
</dbReference>
<organism evidence="10 11">
    <name type="scientific">Candidatus Lachnoclostridium stercorigallinarum</name>
    <dbReference type="NCBI Taxonomy" id="2838634"/>
    <lineage>
        <taxon>Bacteria</taxon>
        <taxon>Bacillati</taxon>
        <taxon>Bacillota</taxon>
        <taxon>Clostridia</taxon>
        <taxon>Lachnospirales</taxon>
        <taxon>Lachnospiraceae</taxon>
    </lineage>
</organism>
<reference evidence="10" key="2">
    <citation type="submission" date="2021-04" db="EMBL/GenBank/DDBJ databases">
        <authorList>
            <person name="Gilroy R."/>
        </authorList>
    </citation>
    <scope>NUCLEOTIDE SEQUENCE</scope>
    <source>
        <strain evidence="10">ChiBcec1-1093</strain>
    </source>
</reference>